<keyword evidence="9" id="KW-1185">Reference proteome</keyword>
<feature type="transmembrane region" description="Helical" evidence="6">
    <location>
        <begin position="202"/>
        <end position="224"/>
    </location>
</feature>
<feature type="transmembrane region" description="Helical" evidence="6">
    <location>
        <begin position="123"/>
        <end position="156"/>
    </location>
</feature>
<evidence type="ECO:0000256" key="1">
    <source>
        <dbReference type="ARBA" id="ARBA00004141"/>
    </source>
</evidence>
<dbReference type="EMBL" id="JALJOU010000062">
    <property type="protein sequence ID" value="KAK9826826.1"/>
    <property type="molecule type" value="Genomic_DNA"/>
</dbReference>
<gene>
    <name evidence="8" type="ORF">WJX81_004641</name>
</gene>
<comment type="subcellular location">
    <subcellularLocation>
        <location evidence="1">Membrane</location>
        <topology evidence="1">Multi-pass membrane protein</topology>
    </subcellularLocation>
</comment>
<dbReference type="PANTHER" id="PTHR22911">
    <property type="entry name" value="ACYL-MALONYL CONDENSING ENZYME-RELATED"/>
    <property type="match status" value="1"/>
</dbReference>
<keyword evidence="5 6" id="KW-0472">Membrane</keyword>
<feature type="transmembrane region" description="Helical" evidence="6">
    <location>
        <begin position="54"/>
        <end position="72"/>
    </location>
</feature>
<evidence type="ECO:0000256" key="4">
    <source>
        <dbReference type="ARBA" id="ARBA00022989"/>
    </source>
</evidence>
<reference evidence="8 9" key="1">
    <citation type="journal article" date="2024" name="Nat. Commun.">
        <title>Phylogenomics reveals the evolutionary origins of lichenization in chlorophyte algae.</title>
        <authorList>
            <person name="Puginier C."/>
            <person name="Libourel C."/>
            <person name="Otte J."/>
            <person name="Skaloud P."/>
            <person name="Haon M."/>
            <person name="Grisel S."/>
            <person name="Petersen M."/>
            <person name="Berrin J.G."/>
            <person name="Delaux P.M."/>
            <person name="Dal Grande F."/>
            <person name="Keller J."/>
        </authorList>
    </citation>
    <scope>NUCLEOTIDE SEQUENCE [LARGE SCALE GENOMIC DNA]</scope>
    <source>
        <strain evidence="8 9">SAG 245.80</strain>
    </source>
</reference>
<dbReference type="AlphaFoldDB" id="A0AAW1QZE2"/>
<evidence type="ECO:0000313" key="9">
    <source>
        <dbReference type="Proteomes" id="UP001445335"/>
    </source>
</evidence>
<dbReference type="Pfam" id="PF00892">
    <property type="entry name" value="EamA"/>
    <property type="match status" value="2"/>
</dbReference>
<dbReference type="InterPro" id="IPR037185">
    <property type="entry name" value="EmrE-like"/>
</dbReference>
<protein>
    <recommendedName>
        <fullName evidence="7">EamA domain-containing protein</fullName>
    </recommendedName>
</protein>
<evidence type="ECO:0000313" key="8">
    <source>
        <dbReference type="EMBL" id="KAK9826826.1"/>
    </source>
</evidence>
<dbReference type="SUPFAM" id="SSF103481">
    <property type="entry name" value="Multidrug resistance efflux transporter EmrE"/>
    <property type="match status" value="2"/>
</dbReference>
<name>A0AAW1QZE2_9CHLO</name>
<feature type="transmembrane region" description="Helical" evidence="6">
    <location>
        <begin position="176"/>
        <end position="195"/>
    </location>
</feature>
<feature type="transmembrane region" description="Helical" evidence="6">
    <location>
        <begin position="20"/>
        <end position="42"/>
    </location>
</feature>
<proteinExistence type="inferred from homology"/>
<comment type="caution">
    <text evidence="8">The sequence shown here is derived from an EMBL/GenBank/DDBJ whole genome shotgun (WGS) entry which is preliminary data.</text>
</comment>
<keyword evidence="4 6" id="KW-1133">Transmembrane helix</keyword>
<evidence type="ECO:0000256" key="3">
    <source>
        <dbReference type="ARBA" id="ARBA00022692"/>
    </source>
</evidence>
<dbReference type="Proteomes" id="UP001445335">
    <property type="component" value="Unassembled WGS sequence"/>
</dbReference>
<evidence type="ECO:0000256" key="2">
    <source>
        <dbReference type="ARBA" id="ARBA00007635"/>
    </source>
</evidence>
<organism evidence="8 9">
    <name type="scientific">Elliptochloris bilobata</name>
    <dbReference type="NCBI Taxonomy" id="381761"/>
    <lineage>
        <taxon>Eukaryota</taxon>
        <taxon>Viridiplantae</taxon>
        <taxon>Chlorophyta</taxon>
        <taxon>core chlorophytes</taxon>
        <taxon>Trebouxiophyceae</taxon>
        <taxon>Trebouxiophyceae incertae sedis</taxon>
        <taxon>Elliptochloris clade</taxon>
        <taxon>Elliptochloris</taxon>
    </lineage>
</organism>
<dbReference type="InterPro" id="IPR000620">
    <property type="entry name" value="EamA_dom"/>
</dbReference>
<feature type="domain" description="EamA" evidence="7">
    <location>
        <begin position="173"/>
        <end position="300"/>
    </location>
</feature>
<comment type="similarity">
    <text evidence="2">Belongs to the drug/metabolite transporter (DMT) superfamily. Plant drug/metabolite exporter (P-DME) (TC 2.A.7.4) family.</text>
</comment>
<feature type="transmembrane region" description="Helical" evidence="6">
    <location>
        <begin position="92"/>
        <end position="111"/>
    </location>
</feature>
<evidence type="ECO:0000256" key="6">
    <source>
        <dbReference type="SAM" id="Phobius"/>
    </source>
</evidence>
<evidence type="ECO:0000256" key="5">
    <source>
        <dbReference type="ARBA" id="ARBA00023136"/>
    </source>
</evidence>
<feature type="domain" description="EamA" evidence="7">
    <location>
        <begin position="23"/>
        <end position="156"/>
    </location>
</feature>
<sequence length="334" mass="35146">MRGPPVPSAFLLCADCARAFWARGALCMAVSTLIMTSSALCVKLTNGRVPIFEIVLFRSLFSAVLCGVLARAQRIPLLFGPRRLWPAYAVRGFPGAASMVFYYQAIAMLPLSDAMTLMYSNPALCAVFAWIVGTEAVTCICMAGVGASVVGVVLIAQPPFLFGEAAWDHTRLLGSVSGILAALTAAIAFTAIKFVPKSEPTVVLAMWFHCSALVTAIVPLAVGVPEWPTIPCGHDLGLLAGVSLTSFLGQYTLNRSFQLLAASHASAVNTLQVLWGHLYGVLIVGEPETVFAVTGSALIAGSGQGLNAIHCLLLLYSVPLGCDVGRAMCIVWGV</sequence>
<keyword evidence="3 6" id="KW-0812">Transmembrane</keyword>
<accession>A0AAW1QZE2</accession>
<dbReference type="PANTHER" id="PTHR22911:SF6">
    <property type="entry name" value="SOLUTE CARRIER FAMILY 35 MEMBER G1"/>
    <property type="match status" value="1"/>
</dbReference>
<dbReference type="GO" id="GO:0016020">
    <property type="term" value="C:membrane"/>
    <property type="evidence" value="ECO:0007669"/>
    <property type="project" value="UniProtKB-SubCell"/>
</dbReference>
<evidence type="ECO:0000259" key="7">
    <source>
        <dbReference type="Pfam" id="PF00892"/>
    </source>
</evidence>